<organism evidence="1 2">
    <name type="scientific">Occultella glacieicola</name>
    <dbReference type="NCBI Taxonomy" id="2518684"/>
    <lineage>
        <taxon>Bacteria</taxon>
        <taxon>Bacillati</taxon>
        <taxon>Actinomycetota</taxon>
        <taxon>Actinomycetes</taxon>
        <taxon>Micrococcales</taxon>
        <taxon>Ruaniaceae</taxon>
        <taxon>Occultella</taxon>
    </lineage>
</organism>
<dbReference type="RefSeq" id="WP_133110194.1">
    <property type="nucleotide sequence ID" value="NZ_SMNA01000020.1"/>
</dbReference>
<reference evidence="1 2" key="1">
    <citation type="submission" date="2019-03" db="EMBL/GenBank/DDBJ databases">
        <title>Genomic features of bacteria from cold environments.</title>
        <authorList>
            <person name="Shen L."/>
        </authorList>
    </citation>
    <scope>NUCLEOTIDE SEQUENCE [LARGE SCALE GENOMIC DNA]</scope>
    <source>
        <strain evidence="2">T3246-1</strain>
    </source>
</reference>
<name>A0ABY2DWR8_9MICO</name>
<accession>A0ABY2DWR8</accession>
<dbReference type="Proteomes" id="UP000504882">
    <property type="component" value="Unassembled WGS sequence"/>
</dbReference>
<protein>
    <submittedName>
        <fullName evidence="1">Uncharacterized protein</fullName>
    </submittedName>
</protein>
<evidence type="ECO:0000313" key="1">
    <source>
        <dbReference type="EMBL" id="TDE88147.1"/>
    </source>
</evidence>
<sequence length="207" mass="22932">MSPIFDQASGDDWKQNAVADRYHETDSKLAEGYKRAAELVVAAWPEERFDALLPPVILLYRHAMELQLKTAIGVAERAKPYANLTSRTSDDLAKWFKNTAGHRLGVLRDELNHSLVALGAQAMDSSVVGVIDELDQADDRGETFRYSWTLQKDPSGAWGKVQTPRPGQTSGGRVNIVEMGQALSEAVNHIGAIWSQLEAERVDPFEQ</sequence>
<gene>
    <name evidence="1" type="ORF">EXU48_23785</name>
</gene>
<proteinExistence type="predicted"/>
<dbReference type="EMBL" id="SMNA01000020">
    <property type="protein sequence ID" value="TDE88147.1"/>
    <property type="molecule type" value="Genomic_DNA"/>
</dbReference>
<keyword evidence="2" id="KW-1185">Reference proteome</keyword>
<evidence type="ECO:0000313" key="2">
    <source>
        <dbReference type="Proteomes" id="UP000504882"/>
    </source>
</evidence>
<comment type="caution">
    <text evidence="1">The sequence shown here is derived from an EMBL/GenBank/DDBJ whole genome shotgun (WGS) entry which is preliminary data.</text>
</comment>